<sequence length="94" mass="10580">MSFCPNHHNIHRVFYASSLKTVFLRRSKSRCSTGSDSLAHAQSPNQPSTAQLPILRCNPASIILHRPHTTQTRTDVYRYIILSISCIARRSSGD</sequence>
<accession>A0ACB6SG95</accession>
<reference evidence="1" key="1">
    <citation type="journal article" date="2020" name="Stud. Mycol.">
        <title>101 Dothideomycetes genomes: a test case for predicting lifestyles and emergence of pathogens.</title>
        <authorList>
            <person name="Haridas S."/>
            <person name="Albert R."/>
            <person name="Binder M."/>
            <person name="Bloem J."/>
            <person name="Labutti K."/>
            <person name="Salamov A."/>
            <person name="Andreopoulos B."/>
            <person name="Baker S."/>
            <person name="Barry K."/>
            <person name="Bills G."/>
            <person name="Bluhm B."/>
            <person name="Cannon C."/>
            <person name="Castanera R."/>
            <person name="Culley D."/>
            <person name="Daum C."/>
            <person name="Ezra D."/>
            <person name="Gonzalez J."/>
            <person name="Henrissat B."/>
            <person name="Kuo A."/>
            <person name="Liang C."/>
            <person name="Lipzen A."/>
            <person name="Lutzoni F."/>
            <person name="Magnuson J."/>
            <person name="Mondo S."/>
            <person name="Nolan M."/>
            <person name="Ohm R."/>
            <person name="Pangilinan J."/>
            <person name="Park H.-J."/>
            <person name="Ramirez L."/>
            <person name="Alfaro M."/>
            <person name="Sun H."/>
            <person name="Tritt A."/>
            <person name="Yoshinaga Y."/>
            <person name="Zwiers L.-H."/>
            <person name="Turgeon B."/>
            <person name="Goodwin S."/>
            <person name="Spatafora J."/>
            <person name="Crous P."/>
            <person name="Grigoriev I."/>
        </authorList>
    </citation>
    <scope>NUCLEOTIDE SEQUENCE</scope>
    <source>
        <strain evidence="1">CBS 525.71</strain>
    </source>
</reference>
<dbReference type="Proteomes" id="UP000799754">
    <property type="component" value="Unassembled WGS sequence"/>
</dbReference>
<proteinExistence type="predicted"/>
<organism evidence="1 2">
    <name type="scientific">Macroventuria anomochaeta</name>
    <dbReference type="NCBI Taxonomy" id="301207"/>
    <lineage>
        <taxon>Eukaryota</taxon>
        <taxon>Fungi</taxon>
        <taxon>Dikarya</taxon>
        <taxon>Ascomycota</taxon>
        <taxon>Pezizomycotina</taxon>
        <taxon>Dothideomycetes</taxon>
        <taxon>Pleosporomycetidae</taxon>
        <taxon>Pleosporales</taxon>
        <taxon>Pleosporineae</taxon>
        <taxon>Didymellaceae</taxon>
        <taxon>Macroventuria</taxon>
    </lineage>
</organism>
<dbReference type="EMBL" id="MU006703">
    <property type="protein sequence ID" value="KAF2632339.1"/>
    <property type="molecule type" value="Genomic_DNA"/>
</dbReference>
<name>A0ACB6SG95_9PLEO</name>
<protein>
    <submittedName>
        <fullName evidence="1">Uncharacterized protein</fullName>
    </submittedName>
</protein>
<evidence type="ECO:0000313" key="1">
    <source>
        <dbReference type="EMBL" id="KAF2632339.1"/>
    </source>
</evidence>
<gene>
    <name evidence="1" type="ORF">BU25DRAFT_149633</name>
</gene>
<keyword evidence="2" id="KW-1185">Reference proteome</keyword>
<comment type="caution">
    <text evidence="1">The sequence shown here is derived from an EMBL/GenBank/DDBJ whole genome shotgun (WGS) entry which is preliminary data.</text>
</comment>
<evidence type="ECO:0000313" key="2">
    <source>
        <dbReference type="Proteomes" id="UP000799754"/>
    </source>
</evidence>